<evidence type="ECO:0000256" key="13">
    <source>
        <dbReference type="SAM" id="Phobius"/>
    </source>
</evidence>
<feature type="transmembrane region" description="Helical" evidence="13">
    <location>
        <begin position="582"/>
        <end position="605"/>
    </location>
</feature>
<keyword evidence="6" id="KW-0406">Ion transport</keyword>
<evidence type="ECO:0000256" key="12">
    <source>
        <dbReference type="SAM" id="MobiDB-lite"/>
    </source>
</evidence>
<dbReference type="InterPro" id="IPR001320">
    <property type="entry name" value="Iontro_rcpt_C"/>
</dbReference>
<feature type="region of interest" description="Disordered" evidence="12">
    <location>
        <begin position="903"/>
        <end position="923"/>
    </location>
</feature>
<feature type="transmembrane region" description="Helical" evidence="13">
    <location>
        <begin position="1764"/>
        <end position="1789"/>
    </location>
</feature>
<proteinExistence type="inferred from homology"/>
<sequence>MTEFEQHLRQFNPINETISFNFDYYNRLEQFVNETETDCPYSFIMAITSCEQNSRLYRHIRIHCYESILFTFFESICERPPKDIGFGIPNIRSVDKILPLIYDVGLVLPDSSKQIIILYENNLDLYDFHQYFHNSMTTNTLEYSLEHEINTNEHLTKTNDEIINSFNQDNNNNNESPPTFFIVIGRMILLEKIIHKLKLSSLSNRQNKWTFIITTDDVDDNQQNSIEDTTLMIDMSPETKEKLSISDVFLIHNQSNRRQCLLSKMNDYIQSDILYVINKSIQNIFDSSTIHSYQNGTLSKRIQTKNRLMSDIKISLDSSNFGQDCNTYVVKSLFRHRTNDILDEQKGIVQINDKQGVQYEIHTQTHGTWNVFKGLLTDGRNGPFIPDIVDYKNRPLKIGIVHQPPYVQITMVNGTQDIKGTNYEMILVIAAKMNFTPVYTDHYNYRMNLGTSLIQKVSDGEVEIGANGYWKTLDRLKIADFTYPYDMEDISIVVKKTDEDHRFLFLAPFAWDAWICLLMIVLMIGPTLWLVHHSSRYYEYYKLNNGRGLFKLGNCVWYCYGALVNQGGDYLPLAISGRILVAFWWLFVIVIYTTYSGNLVALLTFPKIFNPIENLNDLLAQKHVVKYGVFKTRGVADLILDSPENRIQMLADNLEYFEESEIQTAFNLIKESKLVLLVPDQEAKHLISLEYKQTNYQDCRFRIAKEPFTTKPVSFIFRKNSLEDNFVQRLNHEMGRMAKSGLVTLWNRKYNVKGNNCLYPLVMRNSQGKEIQLSHMTDCFFLLGCGLIIGIFVLIIEMIKQKQLPLIIKQNNELNSKSKESLMNKINMKKFHSLIQKIKNGFRYGFYENLDRPKQQQQQKSLQSSANDDPRMLIQKSINGRPAYFTYNTNYYQQQQQQQNNIIRDPFNPNLNGNGGSSDSTSSYRKEWNKAFRRQQKLYYFQKNLDNLPKRNPIDDVQNNRTRSSIEGLKSANVDFDTEIIELSSSIMNDGQLCERLFSTSSQSQSVYYRLPIFGLDLSESITAKIMARKMGIPSLRAGTWAQSQQDNLAWKNLNEIEENLYVSVLTPEATILQLIKDLSEQFQLKHIVIIYDQTFKKAVGGHIFKNLKHKEIYWSSMINNRTIEKTLDDLKYNHQYGETFFILGSISMLNRLVEMAHQRSLLRGQRKWYFISKEKGRFQCNDCNNVKVYLSQPIKSHLHHYEYNTPENLTADSYHIVDNYFYYDLSRFYVETIDHMLNNNQQSLLNEITYPTCGKHLTEPQLNERRNFKLYETFTTRFMYGLFGQFIFDRNSKLNYQELSMRINEIEFSMGKVKQVKKIAEWEFEGQFGRLYFTSPQERKEQEGLPHYEIVTLIEAPFIMMKDDNQTTGNDRFYGYCIDLMKEIVNSSDFKFDYTLRVVDDAMYGHKNENGEWTGLIGELHSKRADIALAPISVMAEREIVVDFTVPYYDLVGITILMKKTTTKSHLFKFLTVLETKVWLCILAAYFFTSFLMYLFDRLSPYSFHNNREKYKNDEEQREFTLKECLWFCMTSLTPQGGVAATWWLFGFIIIASYTANLAAFLTVSRLDSPIENLDDLARQYKIKYAPQSGTATSTYFERMAGIEEKFYEIWKDMSLNDSLSDDERAKLAVWDYPVSDKYTKIWSQIIEAGMPTTFAEGIERVKRSDPAGESFAFIAESTLVKYAVMTNCELQSVGNEFSRKPIALAVQQNSDLKDKLSSAILKLLNQRRLENLKESWWNNNDAVKKECQDSRRQSDGISINNIGGVFIVIFIGVILACISLVIEYWYFKKKESKVITINEGKKSKHFGNSAVPDLSADFNINQERMMRQLRSTRNFNNF</sequence>
<evidence type="ECO:0000256" key="5">
    <source>
        <dbReference type="ARBA" id="ARBA00022989"/>
    </source>
</evidence>
<keyword evidence="11" id="KW-0407">Ion channel</keyword>
<dbReference type="EMBL" id="NJHN03000099">
    <property type="protein sequence ID" value="KAH9415103.1"/>
    <property type="molecule type" value="Genomic_DNA"/>
</dbReference>
<feature type="transmembrane region" description="Helical" evidence="13">
    <location>
        <begin position="1544"/>
        <end position="1565"/>
    </location>
</feature>
<dbReference type="Pfam" id="PF10613">
    <property type="entry name" value="Lig_chan-Glu_bd"/>
    <property type="match status" value="1"/>
</dbReference>
<dbReference type="PANTHER" id="PTHR18966">
    <property type="entry name" value="IONOTROPIC GLUTAMATE RECEPTOR"/>
    <property type="match status" value="1"/>
</dbReference>
<comment type="subcellular location">
    <subcellularLocation>
        <location evidence="1">Membrane</location>
        <topology evidence="1">Multi-pass membrane protein</topology>
    </subcellularLocation>
</comment>
<organism evidence="16 17">
    <name type="scientific">Dermatophagoides pteronyssinus</name>
    <name type="common">European house dust mite</name>
    <dbReference type="NCBI Taxonomy" id="6956"/>
    <lineage>
        <taxon>Eukaryota</taxon>
        <taxon>Metazoa</taxon>
        <taxon>Ecdysozoa</taxon>
        <taxon>Arthropoda</taxon>
        <taxon>Chelicerata</taxon>
        <taxon>Arachnida</taxon>
        <taxon>Acari</taxon>
        <taxon>Acariformes</taxon>
        <taxon>Sarcoptiformes</taxon>
        <taxon>Astigmata</taxon>
        <taxon>Psoroptidia</taxon>
        <taxon>Analgoidea</taxon>
        <taxon>Pyroglyphidae</taxon>
        <taxon>Dermatophagoidinae</taxon>
        <taxon>Dermatophagoides</taxon>
    </lineage>
</organism>
<evidence type="ECO:0000256" key="3">
    <source>
        <dbReference type="ARBA" id="ARBA00022448"/>
    </source>
</evidence>
<keyword evidence="8" id="KW-0675">Receptor</keyword>
<evidence type="ECO:0000259" key="15">
    <source>
        <dbReference type="SMART" id="SM00918"/>
    </source>
</evidence>
<protein>
    <submittedName>
        <fullName evidence="16">Uncharacterized protein</fullName>
    </submittedName>
</protein>
<feature type="domain" description="Ionotropic glutamate receptor L-glutamate and glycine-binding" evidence="15">
    <location>
        <begin position="1358"/>
        <end position="1423"/>
    </location>
</feature>
<dbReference type="InterPro" id="IPR019594">
    <property type="entry name" value="Glu/Gly-bd"/>
</dbReference>
<evidence type="ECO:0000256" key="11">
    <source>
        <dbReference type="ARBA" id="ARBA00023303"/>
    </source>
</evidence>
<dbReference type="SUPFAM" id="SSF81324">
    <property type="entry name" value="Voltage-gated potassium channels"/>
    <property type="match status" value="1"/>
</dbReference>
<dbReference type="InterPro" id="IPR015683">
    <property type="entry name" value="Ionotropic_Glu_rcpt"/>
</dbReference>
<accession>A0ABQ8IXQ5</accession>
<keyword evidence="3" id="KW-0813">Transport</keyword>
<dbReference type="CDD" id="cd13717">
    <property type="entry name" value="PBP2_iGluR_putative"/>
    <property type="match status" value="1"/>
</dbReference>
<evidence type="ECO:0000313" key="17">
    <source>
        <dbReference type="Proteomes" id="UP000887458"/>
    </source>
</evidence>
<evidence type="ECO:0000256" key="1">
    <source>
        <dbReference type="ARBA" id="ARBA00004141"/>
    </source>
</evidence>
<comment type="similarity">
    <text evidence="2">Belongs to the glutamate-gated ion channel (TC 1.A.10.1) family.</text>
</comment>
<reference evidence="16 17" key="2">
    <citation type="journal article" date="2022" name="Mol. Biol. Evol.">
        <title>Comparative Genomics Reveals Insights into the Divergent Evolution of Astigmatic Mites and Household Pest Adaptations.</title>
        <authorList>
            <person name="Xiong Q."/>
            <person name="Wan A.T."/>
            <person name="Liu X."/>
            <person name="Fung C.S."/>
            <person name="Xiao X."/>
            <person name="Malainual N."/>
            <person name="Hou J."/>
            <person name="Wang L."/>
            <person name="Wang M."/>
            <person name="Yang K.Y."/>
            <person name="Cui Y."/>
            <person name="Leung E.L."/>
            <person name="Nong W."/>
            <person name="Shin S.K."/>
            <person name="Au S.W."/>
            <person name="Jeong K.Y."/>
            <person name="Chew F.T."/>
            <person name="Hui J.H."/>
            <person name="Leung T.F."/>
            <person name="Tungtrongchitr A."/>
            <person name="Zhong N."/>
            <person name="Liu Z."/>
            <person name="Tsui S.K."/>
        </authorList>
    </citation>
    <scope>NUCLEOTIDE SEQUENCE [LARGE SCALE GENOMIC DNA]</scope>
    <source>
        <strain evidence="16">Derp</strain>
    </source>
</reference>
<dbReference type="Gene3D" id="1.10.287.70">
    <property type="match status" value="1"/>
</dbReference>
<dbReference type="SUPFAM" id="SSF53850">
    <property type="entry name" value="Periplasmic binding protein-like II"/>
    <property type="match status" value="2"/>
</dbReference>
<keyword evidence="5 13" id="KW-1133">Transmembrane helix</keyword>
<evidence type="ECO:0000259" key="14">
    <source>
        <dbReference type="SMART" id="SM00079"/>
    </source>
</evidence>
<keyword evidence="17" id="KW-1185">Reference proteome</keyword>
<keyword evidence="4 13" id="KW-0812">Transmembrane</keyword>
<dbReference type="Gene3D" id="3.40.190.10">
    <property type="entry name" value="Periplasmic binding protein-like II"/>
    <property type="match status" value="3"/>
</dbReference>
<feature type="transmembrane region" description="Helical" evidence="13">
    <location>
        <begin position="779"/>
        <end position="799"/>
    </location>
</feature>
<evidence type="ECO:0000256" key="2">
    <source>
        <dbReference type="ARBA" id="ARBA00008685"/>
    </source>
</evidence>
<feature type="non-terminal residue" evidence="16">
    <location>
        <position position="1840"/>
    </location>
</feature>
<dbReference type="Proteomes" id="UP000887458">
    <property type="component" value="Unassembled WGS sequence"/>
</dbReference>
<evidence type="ECO:0000256" key="6">
    <source>
        <dbReference type="ARBA" id="ARBA00023065"/>
    </source>
</evidence>
<keyword evidence="10" id="KW-1071">Ligand-gated ion channel</keyword>
<keyword evidence="9" id="KW-0325">Glycoprotein</keyword>
<comment type="caution">
    <text evidence="16">The sequence shown here is derived from an EMBL/GenBank/DDBJ whole genome shotgun (WGS) entry which is preliminary data.</text>
</comment>
<dbReference type="Pfam" id="PF00060">
    <property type="entry name" value="Lig_chan"/>
    <property type="match status" value="2"/>
</dbReference>
<evidence type="ECO:0000256" key="7">
    <source>
        <dbReference type="ARBA" id="ARBA00023136"/>
    </source>
</evidence>
<evidence type="ECO:0000313" key="16">
    <source>
        <dbReference type="EMBL" id="KAH9415103.1"/>
    </source>
</evidence>
<evidence type="ECO:0000256" key="4">
    <source>
        <dbReference type="ARBA" id="ARBA00022692"/>
    </source>
</evidence>
<gene>
    <name evidence="16" type="ORF">DERP_006191</name>
</gene>
<feature type="transmembrane region" description="Helical" evidence="13">
    <location>
        <begin position="1479"/>
        <end position="1497"/>
    </location>
</feature>
<feature type="transmembrane region" description="Helical" evidence="13">
    <location>
        <begin position="1441"/>
        <end position="1459"/>
    </location>
</feature>
<reference evidence="16 17" key="1">
    <citation type="journal article" date="2018" name="J. Allergy Clin. Immunol.">
        <title>High-quality assembly of Dermatophagoides pteronyssinus genome and transcriptome reveals a wide range of novel allergens.</title>
        <authorList>
            <person name="Liu X.Y."/>
            <person name="Yang K.Y."/>
            <person name="Wang M.Q."/>
            <person name="Kwok J.S."/>
            <person name="Zeng X."/>
            <person name="Yang Z."/>
            <person name="Xiao X.J."/>
            <person name="Lau C.P."/>
            <person name="Li Y."/>
            <person name="Huang Z.M."/>
            <person name="Ba J.G."/>
            <person name="Yim A.K."/>
            <person name="Ouyang C.Y."/>
            <person name="Ngai S.M."/>
            <person name="Chan T.F."/>
            <person name="Leung E.L."/>
            <person name="Liu L."/>
            <person name="Liu Z.G."/>
            <person name="Tsui S.K."/>
        </authorList>
    </citation>
    <scope>NUCLEOTIDE SEQUENCE [LARGE SCALE GENOMIC DNA]</scope>
    <source>
        <strain evidence="16">Derp</strain>
    </source>
</reference>
<evidence type="ECO:0000256" key="10">
    <source>
        <dbReference type="ARBA" id="ARBA00023286"/>
    </source>
</evidence>
<feature type="transmembrane region" description="Helical" evidence="13">
    <location>
        <begin position="503"/>
        <end position="531"/>
    </location>
</feature>
<feature type="domain" description="Ionotropic glutamate receptor C-terminal" evidence="14">
    <location>
        <begin position="1348"/>
        <end position="1741"/>
    </location>
</feature>
<dbReference type="SMART" id="SM00918">
    <property type="entry name" value="Lig_chan-Glu_bd"/>
    <property type="match status" value="1"/>
</dbReference>
<name>A0ABQ8IXQ5_DERPT</name>
<evidence type="ECO:0000256" key="8">
    <source>
        <dbReference type="ARBA" id="ARBA00023170"/>
    </source>
</evidence>
<dbReference type="SMART" id="SM00079">
    <property type="entry name" value="PBPe"/>
    <property type="match status" value="1"/>
</dbReference>
<evidence type="ECO:0000256" key="9">
    <source>
        <dbReference type="ARBA" id="ARBA00023180"/>
    </source>
</evidence>
<keyword evidence="7 13" id="KW-0472">Membrane</keyword>